<dbReference type="EMBL" id="GBHO01036440">
    <property type="protein sequence ID" value="JAG07164.1"/>
    <property type="molecule type" value="Transcribed_RNA"/>
</dbReference>
<evidence type="ECO:0000313" key="2">
    <source>
        <dbReference type="EMBL" id="JAG07163.1"/>
    </source>
</evidence>
<keyword evidence="1 3" id="KW-0812">Transmembrane</keyword>
<organism evidence="3">
    <name type="scientific">Lygus hesperus</name>
    <name type="common">Western plant bug</name>
    <dbReference type="NCBI Taxonomy" id="30085"/>
    <lineage>
        <taxon>Eukaryota</taxon>
        <taxon>Metazoa</taxon>
        <taxon>Ecdysozoa</taxon>
        <taxon>Arthropoda</taxon>
        <taxon>Hexapoda</taxon>
        <taxon>Insecta</taxon>
        <taxon>Pterygota</taxon>
        <taxon>Neoptera</taxon>
        <taxon>Paraneoptera</taxon>
        <taxon>Hemiptera</taxon>
        <taxon>Heteroptera</taxon>
        <taxon>Panheteroptera</taxon>
        <taxon>Cimicomorpha</taxon>
        <taxon>Miridae</taxon>
        <taxon>Mirini</taxon>
        <taxon>Lygus</taxon>
    </lineage>
</organism>
<reference evidence="3" key="1">
    <citation type="journal article" date="2014" name="PLoS ONE">
        <title>Transcriptome-Based Identification of ABC Transporters in the Western Tarnished Plant Bug Lygus hesperus.</title>
        <authorList>
            <person name="Hull J.J."/>
            <person name="Chaney K."/>
            <person name="Geib S.M."/>
            <person name="Fabrick J.A."/>
            <person name="Brent C.S."/>
            <person name="Walsh D."/>
            <person name="Lavine L.C."/>
        </authorList>
    </citation>
    <scope>NUCLEOTIDE SEQUENCE</scope>
</reference>
<feature type="transmembrane region" description="Helical" evidence="1">
    <location>
        <begin position="141"/>
        <end position="160"/>
    </location>
</feature>
<sequence>TEPLCSAVRWIQHPYRVLMALIKRCCCCSLETGTKIIGYLQVIGGLLLAILVIIQISALVYLRDDILTLAREAARNNNVTEVEMDEEVAKQKLDFAYDILAFIMVLGYVLFSAIMGSLLLTGVYKHKLGFVKWWIRIKTGLILMGAGWLLIQLLILLYGIDSDLKSSIISLVYDACLILVVDSYYDEESEKPSPEFVGDHYNGVPVPAYC</sequence>
<keyword evidence="1" id="KW-1133">Transmembrane helix</keyword>
<evidence type="ECO:0000313" key="3">
    <source>
        <dbReference type="EMBL" id="JAG07164.1"/>
    </source>
</evidence>
<evidence type="ECO:0000256" key="1">
    <source>
        <dbReference type="SAM" id="Phobius"/>
    </source>
</evidence>
<protein>
    <submittedName>
        <fullName evidence="3">Lysosomal-associated transmembrane protein 4A</fullName>
    </submittedName>
</protein>
<name>A0A0A9WHD1_LYGHE</name>
<dbReference type="AlphaFoldDB" id="A0A0A9WHD1"/>
<feature type="non-terminal residue" evidence="3">
    <location>
        <position position="1"/>
    </location>
</feature>
<dbReference type="EMBL" id="GBHO01036441">
    <property type="protein sequence ID" value="JAG07163.1"/>
    <property type="molecule type" value="Transcribed_RNA"/>
</dbReference>
<reference evidence="3" key="2">
    <citation type="submission" date="2014-07" db="EMBL/GenBank/DDBJ databases">
        <authorList>
            <person name="Hull J."/>
        </authorList>
    </citation>
    <scope>NUCLEOTIDE SEQUENCE</scope>
</reference>
<feature type="transmembrane region" description="Helical" evidence="1">
    <location>
        <begin position="99"/>
        <end position="120"/>
    </location>
</feature>
<feature type="transmembrane region" description="Helical" evidence="1">
    <location>
        <begin position="39"/>
        <end position="62"/>
    </location>
</feature>
<gene>
    <name evidence="3" type="primary">LAPTM4A_22</name>
    <name evidence="2" type="synonym">LAPTM4A_23</name>
    <name evidence="3" type="ORF">CM83_33061</name>
    <name evidence="2" type="ORF">CM83_33062</name>
</gene>
<proteinExistence type="predicted"/>
<keyword evidence="1" id="KW-0472">Membrane</keyword>
<accession>A0A0A9WHD1</accession>